<dbReference type="EMBL" id="CP024848">
    <property type="protein sequence ID" value="AXI10676.1"/>
    <property type="molecule type" value="Genomic_DNA"/>
</dbReference>
<evidence type="ECO:0000313" key="2">
    <source>
        <dbReference type="EMBL" id="AXI10676.1"/>
    </source>
</evidence>
<dbReference type="KEGG" id="ocn:CUC15_17775"/>
<feature type="transmembrane region" description="Helical" evidence="1">
    <location>
        <begin position="7"/>
        <end position="27"/>
    </location>
</feature>
<name>A0A345PKZ6_9BACI</name>
<accession>A0A345PKZ6</accession>
<feature type="transmembrane region" description="Helical" evidence="1">
    <location>
        <begin position="117"/>
        <end position="140"/>
    </location>
</feature>
<sequence length="158" mass="17372">MNRGSTIFLKLSVFLIGIIVLVLSIILLPRLAYEAAVIAPDLAYLEYLVLIGLYVTAIPFFFALYQALRLLNFIDNNNAFSNLSVKALKYVTYCALTISVLYVIGGILLFIQNALHPGIAILGLSITFASTIIAVFALTLKRLLKNAIDMKSENDLTV</sequence>
<keyword evidence="1" id="KW-1133">Transmembrane helix</keyword>
<dbReference type="AlphaFoldDB" id="A0A345PKZ6"/>
<gene>
    <name evidence="2" type="ORF">CUC15_17775</name>
</gene>
<keyword evidence="1" id="KW-0812">Transmembrane</keyword>
<evidence type="ECO:0000313" key="3">
    <source>
        <dbReference type="Proteomes" id="UP000253908"/>
    </source>
</evidence>
<feature type="transmembrane region" description="Helical" evidence="1">
    <location>
        <begin position="47"/>
        <end position="68"/>
    </location>
</feature>
<reference evidence="3" key="1">
    <citation type="submission" date="2017-11" db="EMBL/GenBank/DDBJ databases">
        <authorList>
            <person name="Zhu W."/>
        </authorList>
    </citation>
    <scope>NUCLEOTIDE SEQUENCE [LARGE SCALE GENOMIC DNA]</scope>
    <source>
        <strain evidence="3">160</strain>
    </source>
</reference>
<dbReference type="RefSeq" id="WP_114917960.1">
    <property type="nucleotide sequence ID" value="NZ_CP024848.1"/>
</dbReference>
<feature type="transmembrane region" description="Helical" evidence="1">
    <location>
        <begin position="88"/>
        <end position="111"/>
    </location>
</feature>
<dbReference type="Pfam" id="PF11188">
    <property type="entry name" value="DUF2975"/>
    <property type="match status" value="1"/>
</dbReference>
<keyword evidence="3" id="KW-1185">Reference proteome</keyword>
<dbReference type="InterPro" id="IPR021354">
    <property type="entry name" value="DUF2975"/>
</dbReference>
<keyword evidence="1" id="KW-0472">Membrane</keyword>
<evidence type="ECO:0000256" key="1">
    <source>
        <dbReference type="SAM" id="Phobius"/>
    </source>
</evidence>
<dbReference type="Proteomes" id="UP000253908">
    <property type="component" value="Chromosome"/>
</dbReference>
<organism evidence="2 3">
    <name type="scientific">Oceanobacillus zhaokaii</name>
    <dbReference type="NCBI Taxonomy" id="2052660"/>
    <lineage>
        <taxon>Bacteria</taxon>
        <taxon>Bacillati</taxon>
        <taxon>Bacillota</taxon>
        <taxon>Bacilli</taxon>
        <taxon>Bacillales</taxon>
        <taxon>Bacillaceae</taxon>
        <taxon>Oceanobacillus</taxon>
    </lineage>
</organism>
<proteinExistence type="predicted"/>
<dbReference type="OrthoDB" id="1100174at2"/>
<protein>
    <submittedName>
        <fullName evidence="2">DUF2975 domain-containing protein</fullName>
    </submittedName>
</protein>